<organism evidence="1 2">
    <name type="scientific">Dyadobacter jiangsuensis</name>
    <dbReference type="NCBI Taxonomy" id="1591085"/>
    <lineage>
        <taxon>Bacteria</taxon>
        <taxon>Pseudomonadati</taxon>
        <taxon>Bacteroidota</taxon>
        <taxon>Cytophagia</taxon>
        <taxon>Cytophagales</taxon>
        <taxon>Spirosomataceae</taxon>
        <taxon>Dyadobacter</taxon>
    </lineage>
</organism>
<keyword evidence="2" id="KW-1185">Reference proteome</keyword>
<evidence type="ECO:0000313" key="2">
    <source>
        <dbReference type="Proteomes" id="UP000241964"/>
    </source>
</evidence>
<sequence length="458" mass="50152">MRLVSIPVLTFLTFLSMQSCQTDTAEKQITHDLTYHHDLDNNDNFSPDGKWLVYDTRTDDGGIAESARIERVNIETGEKQVLFDIKGNAAWGPGAGAVSYSSKENAVVFIHGLSTSTKENPYQQWRRTGVIIHDDRPNVPVYMDARDVTPPFTPGALRGGTHRHEWSSDGQWIGFTYNDAILKALEDSTGEKRNLRTIGVSKKGRAVRVDKNDENVSGEWFSALVVRVVPNPAPGSDEISHAASDSWVGTNGYTAQNGTRQIARVFLGTVKDKNGHDVPEVFIVDIPEDITQPGPLGPLEGTNTDFPMPPKGAVQRRLTFTADSSHPGCSGIVRSSSDGSQLAFLAKDANGVSQIFTISPNGGKARQITEYTSDIAGNLRWHPDGKHVTYVYEGSIVLCEVGNAPFKERIQLLTEPSQSAASNLVWSTDGKVLAFNRLMKNDAGKGVQQVFVLNFEKH</sequence>
<reference evidence="1 2" key="1">
    <citation type="submission" date="2018-03" db="EMBL/GenBank/DDBJ databases">
        <title>Genomic Encyclopedia of Archaeal and Bacterial Type Strains, Phase II (KMG-II): from individual species to whole genera.</title>
        <authorList>
            <person name="Goeker M."/>
        </authorList>
    </citation>
    <scope>NUCLEOTIDE SEQUENCE [LARGE SCALE GENOMIC DNA]</scope>
    <source>
        <strain evidence="1 2">DSM 29057</strain>
    </source>
</reference>
<dbReference type="SUPFAM" id="SSF82171">
    <property type="entry name" value="DPP6 N-terminal domain-like"/>
    <property type="match status" value="1"/>
</dbReference>
<proteinExistence type="predicted"/>
<dbReference type="Proteomes" id="UP000241964">
    <property type="component" value="Unassembled WGS sequence"/>
</dbReference>
<dbReference type="AlphaFoldDB" id="A0A2P8GF82"/>
<dbReference type="Pfam" id="PF12566">
    <property type="entry name" value="DUF3748"/>
    <property type="match status" value="1"/>
</dbReference>
<evidence type="ECO:0000313" key="1">
    <source>
        <dbReference type="EMBL" id="PSL32634.1"/>
    </source>
</evidence>
<name>A0A2P8GF82_9BACT</name>
<gene>
    <name evidence="1" type="ORF">CLV60_102352</name>
</gene>
<comment type="caution">
    <text evidence="1">The sequence shown here is derived from an EMBL/GenBank/DDBJ whole genome shotgun (WGS) entry which is preliminary data.</text>
</comment>
<dbReference type="PANTHER" id="PTHR36842">
    <property type="entry name" value="PROTEIN TOLB HOMOLOG"/>
    <property type="match status" value="1"/>
</dbReference>
<dbReference type="PROSITE" id="PS51257">
    <property type="entry name" value="PROKAR_LIPOPROTEIN"/>
    <property type="match status" value="1"/>
</dbReference>
<dbReference type="Gene3D" id="2.120.10.30">
    <property type="entry name" value="TolB, C-terminal domain"/>
    <property type="match status" value="2"/>
</dbReference>
<protein>
    <submittedName>
        <fullName evidence="1">Uncharacterized protein DUF3748</fullName>
    </submittedName>
</protein>
<dbReference type="EMBL" id="PYAS01000002">
    <property type="protein sequence ID" value="PSL32634.1"/>
    <property type="molecule type" value="Genomic_DNA"/>
</dbReference>
<dbReference type="RefSeq" id="WP_229210821.1">
    <property type="nucleotide sequence ID" value="NZ_PYAS01000002.1"/>
</dbReference>
<dbReference type="PANTHER" id="PTHR36842:SF1">
    <property type="entry name" value="PROTEIN TOLB"/>
    <property type="match status" value="1"/>
</dbReference>
<accession>A0A2P8GF82</accession>
<dbReference type="InterPro" id="IPR022223">
    <property type="entry name" value="DUF3748"/>
</dbReference>
<dbReference type="InterPro" id="IPR011042">
    <property type="entry name" value="6-blade_b-propeller_TolB-like"/>
</dbReference>